<dbReference type="AlphaFoldDB" id="A0A2T4DPB9"/>
<evidence type="ECO:0000313" key="2">
    <source>
        <dbReference type="Proteomes" id="UP000240608"/>
    </source>
</evidence>
<protein>
    <submittedName>
        <fullName evidence="1">Polyphosphate glucokinase</fullName>
    </submittedName>
</protein>
<dbReference type="Pfam" id="PF00480">
    <property type="entry name" value="ROK"/>
    <property type="match status" value="1"/>
</dbReference>
<evidence type="ECO:0000313" key="1">
    <source>
        <dbReference type="EMBL" id="PTB95663.1"/>
    </source>
</evidence>
<dbReference type="InterPro" id="IPR043129">
    <property type="entry name" value="ATPase_NBD"/>
</dbReference>
<dbReference type="PANTHER" id="PTHR18964">
    <property type="entry name" value="ROK (REPRESSOR, ORF, KINASE) FAMILY"/>
    <property type="match status" value="1"/>
</dbReference>
<dbReference type="NCBIfam" id="NF045942">
    <property type="entry name" value="PolPhglucPhase"/>
    <property type="match status" value="1"/>
</dbReference>
<sequence>MEVLGIDIGGSGMKAAIVDLEKGIFVSERKRFQTPQPATPEAMIKTIVRLQKHFHWDGEIGCGFPAAIVDGIVKTASNIDESWIGKPINQLIEKATGCKAEVMNDVDVAGLAEMRYGAGKNYNGVVLMIAVGTGIGSALFYRKKLVPNTELGHLQLHGDIAEAYAANSVRESERLSWEVWGNRLNEYLLEVDKLFWPELIILGGGVSKEFSKYKKFLHPKLNIIPAQLRNHAGIVGAAYQVHSENK</sequence>
<keyword evidence="1" id="KW-0808">Transferase</keyword>
<accession>A0A2T4DPB9</accession>
<dbReference type="CDD" id="cd24058">
    <property type="entry name" value="ASKHA_NBD_ROK_PPGK"/>
    <property type="match status" value="1"/>
</dbReference>
<comment type="caution">
    <text evidence="1">The sequence shown here is derived from an EMBL/GenBank/DDBJ whole genome shotgun (WGS) entry which is preliminary data.</text>
</comment>
<dbReference type="InterPro" id="IPR000600">
    <property type="entry name" value="ROK"/>
</dbReference>
<dbReference type="Proteomes" id="UP000240608">
    <property type="component" value="Unassembled WGS sequence"/>
</dbReference>
<organism evidence="1 2">
    <name type="scientific">Marivirga lumbricoides</name>
    <dbReference type="NCBI Taxonomy" id="1046115"/>
    <lineage>
        <taxon>Bacteria</taxon>
        <taxon>Pseudomonadati</taxon>
        <taxon>Bacteroidota</taxon>
        <taxon>Cytophagia</taxon>
        <taxon>Cytophagales</taxon>
        <taxon>Marivirgaceae</taxon>
        <taxon>Marivirga</taxon>
    </lineage>
</organism>
<dbReference type="Gene3D" id="3.30.420.40">
    <property type="match status" value="2"/>
</dbReference>
<gene>
    <name evidence="1" type="ORF">C9994_10710</name>
</gene>
<keyword evidence="1" id="KW-0418">Kinase</keyword>
<name>A0A2T4DPB9_9BACT</name>
<dbReference type="GO" id="GO:0016301">
    <property type="term" value="F:kinase activity"/>
    <property type="evidence" value="ECO:0007669"/>
    <property type="project" value="UniProtKB-KW"/>
</dbReference>
<dbReference type="EMBL" id="PYVU01000095">
    <property type="protein sequence ID" value="PTB95663.1"/>
    <property type="molecule type" value="Genomic_DNA"/>
</dbReference>
<proteinExistence type="predicted"/>
<dbReference type="PANTHER" id="PTHR18964:SF146">
    <property type="entry name" value="POLYPHOSPHATE GLUCOKINASE"/>
    <property type="match status" value="1"/>
</dbReference>
<dbReference type="SUPFAM" id="SSF53067">
    <property type="entry name" value="Actin-like ATPase domain"/>
    <property type="match status" value="1"/>
</dbReference>
<reference evidence="1 2" key="1">
    <citation type="submission" date="2018-03" db="EMBL/GenBank/DDBJ databases">
        <title>Cross-interface Injection: A General Nanoliter Liquid Handling Method Applied to Single Cells Genome Amplification Automated Nanoliter Liquid Handling Applied to Single Cell Multiple Displacement Amplification.</title>
        <authorList>
            <person name="Yun J."/>
            <person name="Xu P."/>
            <person name="Xu J."/>
            <person name="Dai X."/>
            <person name="Wang Y."/>
            <person name="Zheng X."/>
            <person name="Cao C."/>
            <person name="Yi Q."/>
            <person name="Zhu Y."/>
            <person name="Wang L."/>
            <person name="Dong Z."/>
            <person name="Huang Y."/>
            <person name="Huang L."/>
            <person name="Du W."/>
        </authorList>
    </citation>
    <scope>NUCLEOTIDE SEQUENCE [LARGE SCALE GENOMIC DNA]</scope>
    <source>
        <strain evidence="1 2">Z-D1-2</strain>
    </source>
</reference>